<evidence type="ECO:0000256" key="1">
    <source>
        <dbReference type="ARBA" id="ARBA00022612"/>
    </source>
</evidence>
<feature type="domain" description="Phage tail tape measure protein" evidence="5">
    <location>
        <begin position="207"/>
        <end position="400"/>
    </location>
</feature>
<dbReference type="InterPro" id="IPR016047">
    <property type="entry name" value="M23ase_b-sheet_dom"/>
</dbReference>
<gene>
    <name evidence="6" type="ORF">RYX56_05345</name>
    <name evidence="7" type="ORF">RYX56_05685</name>
</gene>
<feature type="domain" description="M23ase beta-sheet core" evidence="4">
    <location>
        <begin position="1235"/>
        <end position="1329"/>
    </location>
</feature>
<feature type="transmembrane region" description="Helical" evidence="3">
    <location>
        <begin position="513"/>
        <end position="536"/>
    </location>
</feature>
<dbReference type="PANTHER" id="PTHR37813">
    <property type="entry name" value="FELS-2 PROPHAGE PROTEIN"/>
    <property type="match status" value="1"/>
</dbReference>
<reference evidence="6 8" key="1">
    <citation type="submission" date="2023-10" db="EMBL/GenBank/DDBJ databases">
        <title>Screening of Alkalihalobacillus lindianensis BZ-TG-R113 and Its Alleviation of Salt Stress on Rapeseed Growth.</title>
        <authorList>
            <person name="Zhao B."/>
            <person name="Guo T."/>
        </authorList>
    </citation>
    <scope>NUCLEOTIDE SEQUENCE [LARGE SCALE GENOMIC DNA]</scope>
    <source>
        <strain evidence="6 8">BZ-TG-R113</strain>
    </source>
</reference>
<dbReference type="NCBIfam" id="TIGR01760">
    <property type="entry name" value="tape_meas_TP901"/>
    <property type="match status" value="1"/>
</dbReference>
<dbReference type="InterPro" id="IPR011055">
    <property type="entry name" value="Dup_hybrid_motif"/>
</dbReference>
<feature type="coiled-coil region" evidence="2">
    <location>
        <begin position="934"/>
        <end position="980"/>
    </location>
</feature>
<dbReference type="SUPFAM" id="SSF51261">
    <property type="entry name" value="Duplicated hybrid motif"/>
    <property type="match status" value="1"/>
</dbReference>
<evidence type="ECO:0000313" key="6">
    <source>
        <dbReference type="EMBL" id="MDV2683800.1"/>
    </source>
</evidence>
<feature type="transmembrane region" description="Helical" evidence="3">
    <location>
        <begin position="705"/>
        <end position="725"/>
    </location>
</feature>
<dbReference type="Gene3D" id="2.70.70.10">
    <property type="entry name" value="Glucose Permease (Domain IIA)"/>
    <property type="match status" value="1"/>
</dbReference>
<keyword evidence="3" id="KW-0472">Membrane</keyword>
<dbReference type="CDD" id="cd12797">
    <property type="entry name" value="M23_peptidase"/>
    <property type="match status" value="1"/>
</dbReference>
<keyword evidence="1" id="KW-1188">Viral release from host cell</keyword>
<evidence type="ECO:0000256" key="2">
    <source>
        <dbReference type="SAM" id="Coils"/>
    </source>
</evidence>
<keyword evidence="3" id="KW-0812">Transmembrane</keyword>
<accession>A0ABU3X7D2</accession>
<evidence type="ECO:0000259" key="5">
    <source>
        <dbReference type="Pfam" id="PF10145"/>
    </source>
</evidence>
<dbReference type="Pfam" id="PF10145">
    <property type="entry name" value="PhageMin_Tail"/>
    <property type="match status" value="1"/>
</dbReference>
<dbReference type="Pfam" id="PF01551">
    <property type="entry name" value="Peptidase_M23"/>
    <property type="match status" value="1"/>
</dbReference>
<dbReference type="Proteomes" id="UP001287282">
    <property type="component" value="Unassembled WGS sequence"/>
</dbReference>
<dbReference type="PANTHER" id="PTHR37813:SF1">
    <property type="entry name" value="FELS-2 PROPHAGE PROTEIN"/>
    <property type="match status" value="1"/>
</dbReference>
<evidence type="ECO:0000259" key="4">
    <source>
        <dbReference type="Pfam" id="PF01551"/>
    </source>
</evidence>
<protein>
    <submittedName>
        <fullName evidence="6">Phage tail tape measure protein</fullName>
    </submittedName>
</protein>
<name>A0ABU3X7D2_9BACI</name>
<dbReference type="EMBL" id="JAWJBA010000001">
    <property type="protein sequence ID" value="MDV2683866.1"/>
    <property type="molecule type" value="Genomic_DNA"/>
</dbReference>
<dbReference type="EMBL" id="JAWJBA010000001">
    <property type="protein sequence ID" value="MDV2683800.1"/>
    <property type="molecule type" value="Genomic_DNA"/>
</dbReference>
<dbReference type="RefSeq" id="WP_317121095.1">
    <property type="nucleotide sequence ID" value="NZ_JAWJBA010000001.1"/>
</dbReference>
<evidence type="ECO:0000256" key="3">
    <source>
        <dbReference type="SAM" id="Phobius"/>
    </source>
</evidence>
<keyword evidence="2" id="KW-0175">Coiled coil</keyword>
<organism evidence="6 8">
    <name type="scientific">Alkalihalophilus lindianensis</name>
    <dbReference type="NCBI Taxonomy" id="1630542"/>
    <lineage>
        <taxon>Bacteria</taxon>
        <taxon>Bacillati</taxon>
        <taxon>Bacillota</taxon>
        <taxon>Bacilli</taxon>
        <taxon>Bacillales</taxon>
        <taxon>Bacillaceae</taxon>
        <taxon>Alkalihalophilus</taxon>
    </lineage>
</organism>
<comment type="caution">
    <text evidence="6">The sequence shown here is derived from an EMBL/GenBank/DDBJ whole genome shotgun (WGS) entry which is preliminary data.</text>
</comment>
<sequence length="1463" mass="155789">MNLLGSEDLGNLMVRVGLDGTELDKGLKNVNARLSLARSEMRASTSSFGTLGTAADRLKARQEGLTKQYDLQGVRVQQLRNQYDALVTAHGAESDAALKAGAKLNSAIGSYNNLGNEIGEVSKELAYQESSWATASNALENFSGKAQSLGGNLQSVGTGLTAGITAPIVALAGTSATAAIKFESAFAGVRKTVDATEDEFAVLKQGIRDMALEIPAAATEIARVGEAAGQLGIENEAILGFTRTMVDLGVATDLSSDQAAMALARLATITGMNQQDFDRLGSTIVALGNNFAAVESEITEMGLRLAGAGNQVGLTEADILALSTALVSVGINAEAGGSAFSRVMIEMAGAVDEGGQKLNDFARISGMSANEFKDAFETDASMAIEAFVRGLGNISDESESTFAVLDQLGLSEIRVRDALLRTSGASDTLTDALKVSNEAWDENIALTEEAETRYGTTESQLIVFWNRLKDVAITLGDELLPVINDMLDAAVPFIDWLADMVNRFGELDDSTKFWVLTIAGIAVALGPVIVALGTLIRNFGVLAGALGRGTAALGRYRTSAALTATSINALGTTATVTATRMNTANTAMSRTGRGMRGLRGGATAAGAGMLLMSDGIGSAAGMALMFLPELLKLGKGVGSLATKAIKGGANLLGFGKNTSDAGKATSSLASNTAKGGGALSKFGATSLVTSKNIGSMASTLRIARLGFAALGGPVGLGITAITLLAEGGYHLYQHMREELIPTITDFGDEVSDSTTEAVLAYKKLNDDVTTELNGLAYSGQTITGEMAESLTGQFQEMGQTIKEGLKAEFDESKSNLELFLKDSKAITEEEQAEIYANLDGMYEARKGLTQRHQDQINEIIETASQEKRSLTKEEQEEINQIQVFMMNQAVRTLSDSEVEQIAIMERLKQESENISAKQAAEIVKNSVAAKEGSIKEANDKYNEVVAAIIRERDETGTISKEQADALIKEAERQRDESILAAETMHDKVVRQAQLQADGQIRSINWTTGEVLTRWDRFKGDLAYDINSISKGINSMLEAFGISKRIPMWEPNGRRPSGPGVSGTGVVGNGGNTIPAYETGTSLTGHPQDGWAITSEKGRELVHDPKMGTYLTGSKGPEMTFLHKGASVLPNHHTEQLLKSYGFPAYEKGIGDYFDLFMQGPSALAGSVFNKLIGTDLGGVFKDITSGIFSNLKKGAAEFLKGILPEVSLGGSGFGPPYRMTSPFGYRIHPITKQRRFHAGVDYAAPTGTPIPSQSAGMVSFSGWSGGYGNMVEVNSGKYSYRYAHNSKNLVGRGALVVPGQTIALVGSTGQSTGPHVHYEKRLGGTPINPIGRFMGGRIAKPEIAAFAENGWPEYAITTEPQYRNRSLDLYNQLGTELGVPDVPRIRDRNGDTLQTTTNVIEEISKKLDGFLDRMHGLITINNRRPIEVGLDINSKRFVNATFEDIEERLQRGENRKLRKRGGG</sequence>
<evidence type="ECO:0000313" key="8">
    <source>
        <dbReference type="Proteomes" id="UP001287282"/>
    </source>
</evidence>
<keyword evidence="3" id="KW-1133">Transmembrane helix</keyword>
<keyword evidence="8" id="KW-1185">Reference proteome</keyword>
<proteinExistence type="predicted"/>
<evidence type="ECO:0000313" key="7">
    <source>
        <dbReference type="EMBL" id="MDV2683866.1"/>
    </source>
</evidence>
<feature type="coiled-coil region" evidence="2">
    <location>
        <begin position="853"/>
        <end position="880"/>
    </location>
</feature>
<dbReference type="InterPro" id="IPR010090">
    <property type="entry name" value="Phage_tape_meas"/>
</dbReference>